<keyword evidence="1" id="KW-0732">Signal</keyword>
<accession>A0A1B2HFF0</accession>
<evidence type="ECO:0000313" key="2">
    <source>
        <dbReference type="EMBL" id="ANZ36420.1"/>
    </source>
</evidence>
<dbReference type="EMBL" id="CP016793">
    <property type="protein sequence ID" value="ANZ36420.1"/>
    <property type="molecule type" value="Genomic_DNA"/>
</dbReference>
<dbReference type="OrthoDB" id="9834353at2"/>
<dbReference type="RefSeq" id="WP_065914823.1">
    <property type="nucleotide sequence ID" value="NZ_CP016793.1"/>
</dbReference>
<name>A0A1B2HFF0_9PSEU</name>
<protein>
    <recommendedName>
        <fullName evidence="4">Secreted protein</fullName>
    </recommendedName>
</protein>
<evidence type="ECO:0000313" key="3">
    <source>
        <dbReference type="Proteomes" id="UP000093053"/>
    </source>
</evidence>
<organism evidence="2 3">
    <name type="scientific">Lentzea guizhouensis</name>
    <dbReference type="NCBI Taxonomy" id="1586287"/>
    <lineage>
        <taxon>Bacteria</taxon>
        <taxon>Bacillati</taxon>
        <taxon>Actinomycetota</taxon>
        <taxon>Actinomycetes</taxon>
        <taxon>Pseudonocardiales</taxon>
        <taxon>Pseudonocardiaceae</taxon>
        <taxon>Lentzea</taxon>
    </lineage>
</organism>
<gene>
    <name evidence="2" type="ORF">BBK82_10455</name>
</gene>
<sequence length="135" mass="13960">MGAKVLWSRRIVAAASAVAATGALTLVGAGTAAAADTLQYNVCISKGSSARAQIVFLGNHGASGEAAPGHCTSVEKGRGLLFKVRTRTLAGQWKEDGKFYSSADKHPCVTAWTRNGGTDTSYGISYFSSRNSLCG</sequence>
<feature type="chain" id="PRO_5008538071" description="Secreted protein" evidence="1">
    <location>
        <begin position="35"/>
        <end position="135"/>
    </location>
</feature>
<reference evidence="2 3" key="1">
    <citation type="submission" date="2016-07" db="EMBL/GenBank/DDBJ databases">
        <title>Complete genome sequence of the Lentzea guizhouensis DHS C013.</title>
        <authorList>
            <person name="Cao C."/>
        </authorList>
    </citation>
    <scope>NUCLEOTIDE SEQUENCE [LARGE SCALE GENOMIC DNA]</scope>
    <source>
        <strain evidence="2 3">DHS C013</strain>
    </source>
</reference>
<evidence type="ECO:0000256" key="1">
    <source>
        <dbReference type="SAM" id="SignalP"/>
    </source>
</evidence>
<evidence type="ECO:0008006" key="4">
    <source>
        <dbReference type="Google" id="ProtNLM"/>
    </source>
</evidence>
<dbReference type="Proteomes" id="UP000093053">
    <property type="component" value="Chromosome"/>
</dbReference>
<proteinExistence type="predicted"/>
<dbReference type="AlphaFoldDB" id="A0A1B2HFF0"/>
<dbReference type="STRING" id="1586287.BBK82_10455"/>
<feature type="signal peptide" evidence="1">
    <location>
        <begin position="1"/>
        <end position="34"/>
    </location>
</feature>
<dbReference type="KEGG" id="led:BBK82_10455"/>
<keyword evidence="3" id="KW-1185">Reference proteome</keyword>